<evidence type="ECO:0000313" key="2">
    <source>
        <dbReference type="EMBL" id="MBT1543355.1"/>
    </source>
</evidence>
<organism evidence="2 3">
    <name type="scientific">Curtobacterium flaccumfaciens pv. flaccumfaciens</name>
    <dbReference type="NCBI Taxonomy" id="138532"/>
    <lineage>
        <taxon>Bacteria</taxon>
        <taxon>Bacillati</taxon>
        <taxon>Actinomycetota</taxon>
        <taxon>Actinomycetes</taxon>
        <taxon>Micrococcales</taxon>
        <taxon>Microbacteriaceae</taxon>
        <taxon>Curtobacterium</taxon>
    </lineage>
</organism>
<dbReference type="RefSeq" id="WP_214563602.1">
    <property type="nucleotide sequence ID" value="NZ_JAHEWX010000029.1"/>
</dbReference>
<feature type="transmembrane region" description="Helical" evidence="1">
    <location>
        <begin position="272"/>
        <end position="295"/>
    </location>
</feature>
<feature type="transmembrane region" description="Helical" evidence="1">
    <location>
        <begin position="235"/>
        <end position="260"/>
    </location>
</feature>
<sequence length="485" mass="51459">MVDAVDVVVERADALLGFGRPDEARTVLTAAVADAPDDVRLWASLARAERARHDHASSRVAAERALAIDPEHAGAMWTRINALLETKERVEAKRAADRLLERSPDWAQAHLLWAFAYTRWSRAKRTITEEQIWPLADVPRAAAALDRALELAPHDAVLLADAAGCYRALAWTDETYRARATAALDRALELDPNDEWVMLAAGSVLSAPGRVANAAQVLAQHPRSWEALRRVDHGVWNLVSIPVAVVTWLLLASVLGAHVAAGGGANVVTKTLGWGVTGVGALWVLVVEVGSFVAFPRGLLRRTVRRIPLVPVVLVLTAVTWIVGTAVAVVLLAGIVPPDGDAAAGLVAVLAVALLLESAARSAITIALRRTQVRSGLWAGPVADRGRRREDDSDRTGALLGGLAALAAWLHVALSAPSVATWAAWSVPLLLAARVFVFRYSAELLRADDGRRRPRAVVDAVLAGVFATGAVGAVGLQVATALGVV</sequence>
<protein>
    <submittedName>
        <fullName evidence="2">Tetratricopeptide repeat protein</fullName>
    </submittedName>
</protein>
<feature type="transmembrane region" description="Helical" evidence="1">
    <location>
        <begin position="342"/>
        <end position="360"/>
    </location>
</feature>
<keyword evidence="1" id="KW-0812">Transmembrane</keyword>
<feature type="transmembrane region" description="Helical" evidence="1">
    <location>
        <begin position="307"/>
        <end position="336"/>
    </location>
</feature>
<dbReference type="Proteomes" id="UP000709437">
    <property type="component" value="Unassembled WGS sequence"/>
</dbReference>
<dbReference type="SUPFAM" id="SSF48452">
    <property type="entry name" value="TPR-like"/>
    <property type="match status" value="1"/>
</dbReference>
<comment type="caution">
    <text evidence="2">The sequence shown here is derived from an EMBL/GenBank/DDBJ whole genome shotgun (WGS) entry which is preliminary data.</text>
</comment>
<dbReference type="InterPro" id="IPR011990">
    <property type="entry name" value="TPR-like_helical_dom_sf"/>
</dbReference>
<keyword evidence="1" id="KW-0472">Membrane</keyword>
<dbReference type="Gene3D" id="1.25.40.10">
    <property type="entry name" value="Tetratricopeptide repeat domain"/>
    <property type="match status" value="2"/>
</dbReference>
<accession>A0A9Q2W6K9</accession>
<evidence type="ECO:0000313" key="3">
    <source>
        <dbReference type="Proteomes" id="UP000709437"/>
    </source>
</evidence>
<evidence type="ECO:0000256" key="1">
    <source>
        <dbReference type="SAM" id="Phobius"/>
    </source>
</evidence>
<keyword evidence="1" id="KW-1133">Transmembrane helix</keyword>
<proteinExistence type="predicted"/>
<feature type="transmembrane region" description="Helical" evidence="1">
    <location>
        <begin position="422"/>
        <end position="440"/>
    </location>
</feature>
<name>A0A9Q2W6K9_9MICO</name>
<gene>
    <name evidence="2" type="ORF">KK103_16455</name>
</gene>
<dbReference type="Pfam" id="PF13428">
    <property type="entry name" value="TPR_14"/>
    <property type="match status" value="1"/>
</dbReference>
<dbReference type="EMBL" id="JAHEWX010000029">
    <property type="protein sequence ID" value="MBT1543355.1"/>
    <property type="molecule type" value="Genomic_DNA"/>
</dbReference>
<feature type="transmembrane region" description="Helical" evidence="1">
    <location>
        <begin position="397"/>
        <end position="416"/>
    </location>
</feature>
<reference evidence="2" key="1">
    <citation type="submission" date="2021-05" db="EMBL/GenBank/DDBJ databases">
        <title>Whole genome sequence of Curtobacterium flaccumfaciens pv. flaccumfaciens strain CFBP 3417.</title>
        <authorList>
            <person name="Osdaghi E."/>
            <person name="Taghouti G."/>
            <person name="Portier P."/>
            <person name="Fazliarab A."/>
            <person name="Taghavi S.M."/>
            <person name="Briand M."/>
            <person name="Le-Saux M."/>
            <person name="Jacques M.-A."/>
        </authorList>
    </citation>
    <scope>NUCLEOTIDE SEQUENCE</scope>
    <source>
        <strain evidence="2">CFBP 3417</strain>
    </source>
</reference>
<dbReference type="AlphaFoldDB" id="A0A9Q2W6K9"/>
<feature type="transmembrane region" description="Helical" evidence="1">
    <location>
        <begin position="461"/>
        <end position="484"/>
    </location>
</feature>